<dbReference type="PANTHER" id="PTHR22955:SF77">
    <property type="entry name" value="ASPARTIC PUTATIVE DOMAIN-CONTAINING PROTEIN-RELATED"/>
    <property type="match status" value="1"/>
</dbReference>
<dbReference type="Proteomes" id="UP000075881">
    <property type="component" value="Unassembled WGS sequence"/>
</dbReference>
<dbReference type="PANTHER" id="PTHR22955">
    <property type="entry name" value="RETROTRANSPOSON"/>
    <property type="match status" value="1"/>
</dbReference>
<reference evidence="1" key="2">
    <citation type="submission" date="2020-05" db="UniProtKB">
        <authorList>
            <consortium name="EnsemblMetazoa"/>
        </authorList>
    </citation>
    <scope>IDENTIFICATION</scope>
    <source>
        <strain evidence="1">ACHKN1017</strain>
    </source>
</reference>
<dbReference type="Pfam" id="PF05380">
    <property type="entry name" value="Peptidase_A17"/>
    <property type="match status" value="2"/>
</dbReference>
<accession>A0A182KCX1</accession>
<dbReference type="AlphaFoldDB" id="A0A182KCX1"/>
<dbReference type="EnsemblMetazoa" id="ACHR008608-RA">
    <property type="protein sequence ID" value="ACHR008608-PA"/>
    <property type="gene ID" value="ACHR008608"/>
</dbReference>
<evidence type="ECO:0000313" key="1">
    <source>
        <dbReference type="EnsemblMetazoa" id="ACHR008608-PA"/>
    </source>
</evidence>
<keyword evidence="2" id="KW-1185">Reference proteome</keyword>
<sequence length="184" mass="21608">AKLILREVGVLQIDWDDPVPTDVNEKWRNFRIEMTALREIRVPRRISWKRVLQLKLQGFADASSLWRMLEKAITTPRAELLAAMLLARMVVKFLNTTELKFESVHRWSDSKIVLAWFKKPSELLQTYVSNRVSEIQQLSQLYPRHFISTYDNSADLISRGVTPKKLIRSTMWWQTSPSHTIVED</sequence>
<reference evidence="2" key="1">
    <citation type="submission" date="2013-03" db="EMBL/GenBank/DDBJ databases">
        <title>The Genome Sequence of Anopheles christyi ACHKN1017.</title>
        <authorList>
            <consortium name="The Broad Institute Genomics Platform"/>
            <person name="Neafsey D.E."/>
            <person name="Besansky N."/>
            <person name="Walker B."/>
            <person name="Young S.K."/>
            <person name="Zeng Q."/>
            <person name="Gargeya S."/>
            <person name="Fitzgerald M."/>
            <person name="Haas B."/>
            <person name="Abouelleil A."/>
            <person name="Allen A.W."/>
            <person name="Alvarado L."/>
            <person name="Arachchi H.M."/>
            <person name="Berlin A.M."/>
            <person name="Chapman S.B."/>
            <person name="Gainer-Dewar J."/>
            <person name="Goldberg J."/>
            <person name="Griggs A."/>
            <person name="Gujja S."/>
            <person name="Hansen M."/>
            <person name="Howarth C."/>
            <person name="Imamovic A."/>
            <person name="Ireland A."/>
            <person name="Larimer J."/>
            <person name="McCowan C."/>
            <person name="Murphy C."/>
            <person name="Pearson M."/>
            <person name="Poon T.W."/>
            <person name="Priest M."/>
            <person name="Roberts A."/>
            <person name="Saif S."/>
            <person name="Shea T."/>
            <person name="Sisk P."/>
            <person name="Sykes S."/>
            <person name="Wortman J."/>
            <person name="Nusbaum C."/>
            <person name="Birren B."/>
        </authorList>
    </citation>
    <scope>NUCLEOTIDE SEQUENCE [LARGE SCALE GENOMIC DNA]</scope>
    <source>
        <strain evidence="2">ACHKN1017</strain>
    </source>
</reference>
<dbReference type="STRING" id="43041.A0A182KCX1"/>
<organism evidence="1 2">
    <name type="scientific">Anopheles christyi</name>
    <dbReference type="NCBI Taxonomy" id="43041"/>
    <lineage>
        <taxon>Eukaryota</taxon>
        <taxon>Metazoa</taxon>
        <taxon>Ecdysozoa</taxon>
        <taxon>Arthropoda</taxon>
        <taxon>Hexapoda</taxon>
        <taxon>Insecta</taxon>
        <taxon>Pterygota</taxon>
        <taxon>Neoptera</taxon>
        <taxon>Endopterygota</taxon>
        <taxon>Diptera</taxon>
        <taxon>Nematocera</taxon>
        <taxon>Culicoidea</taxon>
        <taxon>Culicidae</taxon>
        <taxon>Anophelinae</taxon>
        <taxon>Anopheles</taxon>
    </lineage>
</organism>
<dbReference type="InterPro" id="IPR008042">
    <property type="entry name" value="Retrotrans_Pao"/>
</dbReference>
<dbReference type="VEuPathDB" id="VectorBase:ACHR008608"/>
<protein>
    <submittedName>
        <fullName evidence="1">Uncharacterized protein</fullName>
    </submittedName>
</protein>
<evidence type="ECO:0000313" key="2">
    <source>
        <dbReference type="Proteomes" id="UP000075881"/>
    </source>
</evidence>
<proteinExistence type="predicted"/>
<name>A0A182KCX1_9DIPT</name>